<dbReference type="InterPro" id="IPR004960">
    <property type="entry name" value="LipA_acyltrans"/>
</dbReference>
<evidence type="ECO:0000256" key="2">
    <source>
        <dbReference type="ARBA" id="ARBA00022475"/>
    </source>
</evidence>
<comment type="subcellular location">
    <subcellularLocation>
        <location evidence="1">Cell inner membrane</location>
    </subcellularLocation>
</comment>
<evidence type="ECO:0000256" key="6">
    <source>
        <dbReference type="ARBA" id="ARBA00023315"/>
    </source>
</evidence>
<dbReference type="GO" id="GO:0009247">
    <property type="term" value="P:glycolipid biosynthetic process"/>
    <property type="evidence" value="ECO:0007669"/>
    <property type="project" value="UniProtKB-ARBA"/>
</dbReference>
<dbReference type="OrthoDB" id="9803456at2"/>
<dbReference type="CDD" id="cd07984">
    <property type="entry name" value="LPLAT_LABLAT-like"/>
    <property type="match status" value="1"/>
</dbReference>
<dbReference type="RefSeq" id="WP_155307838.1">
    <property type="nucleotide sequence ID" value="NZ_AP021875.1"/>
</dbReference>
<evidence type="ECO:0000256" key="1">
    <source>
        <dbReference type="ARBA" id="ARBA00004533"/>
    </source>
</evidence>
<evidence type="ECO:0000313" key="7">
    <source>
        <dbReference type="EMBL" id="BBO79296.1"/>
    </source>
</evidence>
<proteinExistence type="predicted"/>
<keyword evidence="8" id="KW-1185">Reference proteome</keyword>
<accession>A0A5K7ZBQ7</accession>
<dbReference type="AlphaFoldDB" id="A0A5K7ZBQ7"/>
<organism evidence="7 8">
    <name type="scientific">Desulfosarcina widdelii</name>
    <dbReference type="NCBI Taxonomy" id="947919"/>
    <lineage>
        <taxon>Bacteria</taxon>
        <taxon>Pseudomonadati</taxon>
        <taxon>Thermodesulfobacteriota</taxon>
        <taxon>Desulfobacteria</taxon>
        <taxon>Desulfobacterales</taxon>
        <taxon>Desulfosarcinaceae</taxon>
        <taxon>Desulfosarcina</taxon>
    </lineage>
</organism>
<sequence>MNLRSSLTRRELRLFRLIDRLLRLIGRIPRPAAKRIGNVLGEAAFWLDKRHRDITLQNLQVAFEQELDASHRQSLARAVYRNLGQILFEVGWSLNADWETLCRQITITGLENYQEACRRGKGVLVITAHMGNWELLPIVAKRAQLPINIVYRPLDFKPLDRFFEHTRSRYGAKLIPSRRALVKILKALRKGEAVAMLMDQNVDFYEGVWVDFFGHPACTSKAMAVIAMKTEAAVLPVFLYRQSDGFRAVFGQILTPAASTGDKQKDVEARTAQYTKVIEDGVRAEPDQWFWVHQRWKTRTFSPWPRQERSS</sequence>
<evidence type="ECO:0000256" key="3">
    <source>
        <dbReference type="ARBA" id="ARBA00022519"/>
    </source>
</evidence>
<keyword evidence="3" id="KW-0997">Cell inner membrane</keyword>
<evidence type="ECO:0000256" key="4">
    <source>
        <dbReference type="ARBA" id="ARBA00022679"/>
    </source>
</evidence>
<name>A0A5K7ZBQ7_9BACT</name>
<keyword evidence="4 7" id="KW-0808">Transferase</keyword>
<gene>
    <name evidence="7" type="primary">waaM</name>
    <name evidence="7" type="ORF">DSCW_67130</name>
</gene>
<keyword evidence="2" id="KW-1003">Cell membrane</keyword>
<dbReference type="PANTHER" id="PTHR30606">
    <property type="entry name" value="LIPID A BIOSYNTHESIS LAUROYL ACYLTRANSFERASE"/>
    <property type="match status" value="1"/>
</dbReference>
<dbReference type="PIRSF" id="PIRSF026649">
    <property type="entry name" value="MsbB"/>
    <property type="match status" value="1"/>
</dbReference>
<dbReference type="KEGG" id="dwd:DSCW_67130"/>
<keyword evidence="5" id="KW-0472">Membrane</keyword>
<keyword evidence="6 7" id="KW-0012">Acyltransferase</keyword>
<dbReference type="GO" id="GO:0005886">
    <property type="term" value="C:plasma membrane"/>
    <property type="evidence" value="ECO:0007669"/>
    <property type="project" value="UniProtKB-SubCell"/>
</dbReference>
<dbReference type="Proteomes" id="UP000427769">
    <property type="component" value="Chromosome"/>
</dbReference>
<dbReference type="EMBL" id="AP021875">
    <property type="protein sequence ID" value="BBO79296.1"/>
    <property type="molecule type" value="Genomic_DNA"/>
</dbReference>
<dbReference type="Pfam" id="PF03279">
    <property type="entry name" value="Lip_A_acyltrans"/>
    <property type="match status" value="1"/>
</dbReference>
<reference evidence="7 8" key="1">
    <citation type="submission" date="2019-11" db="EMBL/GenBank/DDBJ databases">
        <title>Comparative genomics of hydrocarbon-degrading Desulfosarcina strains.</title>
        <authorList>
            <person name="Watanabe M."/>
            <person name="Kojima H."/>
            <person name="Fukui M."/>
        </authorList>
    </citation>
    <scope>NUCLEOTIDE SEQUENCE [LARGE SCALE GENOMIC DNA]</scope>
    <source>
        <strain evidence="7 8">PP31</strain>
    </source>
</reference>
<protein>
    <submittedName>
        <fullName evidence="7">Lipid A lauroyl acyltransferase</fullName>
    </submittedName>
</protein>
<dbReference type="GO" id="GO:0016746">
    <property type="term" value="F:acyltransferase activity"/>
    <property type="evidence" value="ECO:0007669"/>
    <property type="project" value="UniProtKB-KW"/>
</dbReference>
<evidence type="ECO:0000313" key="8">
    <source>
        <dbReference type="Proteomes" id="UP000427769"/>
    </source>
</evidence>
<dbReference type="PANTHER" id="PTHR30606:SF10">
    <property type="entry name" value="PHOSPHATIDYLINOSITOL MANNOSIDE ACYLTRANSFERASE"/>
    <property type="match status" value="1"/>
</dbReference>
<evidence type="ECO:0000256" key="5">
    <source>
        <dbReference type="ARBA" id="ARBA00023136"/>
    </source>
</evidence>